<dbReference type="Proteomes" id="UP000317648">
    <property type="component" value="Chromosome"/>
</dbReference>
<dbReference type="KEGG" id="lcre:Pla8534_16100"/>
<dbReference type="CDD" id="cd16146">
    <property type="entry name" value="ARS_like"/>
    <property type="match status" value="1"/>
</dbReference>
<dbReference type="Gene3D" id="3.40.720.10">
    <property type="entry name" value="Alkaline Phosphatase, subunit A"/>
    <property type="match status" value="1"/>
</dbReference>
<dbReference type="SUPFAM" id="SSF53649">
    <property type="entry name" value="Alkaline phosphatase-like"/>
    <property type="match status" value="1"/>
</dbReference>
<sequence length="587" mass="65968" precursor="true">MRTACSLPLVLAALLFGGAAAIAAERPNVVLILTDDQGYGDLACLGNPVLKTPHLDQLYADSVRLTDFHVNPFCTPSRAALMTGRSASRTGAFRTSSGRTMLHPDETTMAELFRDNGYATGIFGKWHLGDAYPHRPQDRGFTSSLWHHCGGLTQISDYWGNDYFDDHYEQNGQYQKFTGYCTDVWFDNALMFIEQHARREEPFFCYLPTNAPHGPFLVAERYAAPYRDQPEAANAEFLGMIANIDENIGKLRQRLQDLGVAENTLLIYMTDNGTSAGVKVADNPDGWPQVGFNAGMRGKKGSMYDGGHRVPCFVHWPKGKLAHGTDVSPLTAHYDWLPTLMDLCDLKGRKGPALDGRSLAPLLRGTNETWGPRTMIRQYQGGVFFRFAPEPWRESLVMTKRWRLLNGRELYDIANDPGQRRDIAPQYPEVVERLRKSYLAWWQEVEPRLAKPVRLHAGNQAENPLRLTAQDWRLAPFGNPPTSQHAVRKLSGVEGPWMLELERAGTYVITLRQFPLEAPQPIQARQTWLRIAGYEVARPLPQDATNARFRATLPAGPAELETAFVDRDGKRTSAYFAEILFIEAAQD</sequence>
<keyword evidence="6" id="KW-1185">Reference proteome</keyword>
<proteinExistence type="inferred from homology"/>
<organism evidence="5 6">
    <name type="scientific">Lignipirellula cremea</name>
    <dbReference type="NCBI Taxonomy" id="2528010"/>
    <lineage>
        <taxon>Bacteria</taxon>
        <taxon>Pseudomonadati</taxon>
        <taxon>Planctomycetota</taxon>
        <taxon>Planctomycetia</taxon>
        <taxon>Pirellulales</taxon>
        <taxon>Pirellulaceae</taxon>
        <taxon>Lignipirellula</taxon>
    </lineage>
</organism>
<dbReference type="InterPro" id="IPR017850">
    <property type="entry name" value="Alkaline_phosphatase_core_sf"/>
</dbReference>
<evidence type="ECO:0000256" key="2">
    <source>
        <dbReference type="ARBA" id="ARBA00022801"/>
    </source>
</evidence>
<keyword evidence="2 5" id="KW-0378">Hydrolase</keyword>
<dbReference type="FunFam" id="3.40.720.10:FF:000070">
    <property type="entry name" value="Arylsulfatase A"/>
    <property type="match status" value="1"/>
</dbReference>
<dbReference type="InterPro" id="IPR050738">
    <property type="entry name" value="Sulfatase"/>
</dbReference>
<dbReference type="OrthoDB" id="9783154at2"/>
<reference evidence="5 6" key="1">
    <citation type="submission" date="2019-02" db="EMBL/GenBank/DDBJ databases">
        <title>Deep-cultivation of Planctomycetes and their phenomic and genomic characterization uncovers novel biology.</title>
        <authorList>
            <person name="Wiegand S."/>
            <person name="Jogler M."/>
            <person name="Boedeker C."/>
            <person name="Pinto D."/>
            <person name="Vollmers J."/>
            <person name="Rivas-Marin E."/>
            <person name="Kohn T."/>
            <person name="Peeters S.H."/>
            <person name="Heuer A."/>
            <person name="Rast P."/>
            <person name="Oberbeckmann S."/>
            <person name="Bunk B."/>
            <person name="Jeske O."/>
            <person name="Meyerdierks A."/>
            <person name="Storesund J.E."/>
            <person name="Kallscheuer N."/>
            <person name="Luecker S."/>
            <person name="Lage O.M."/>
            <person name="Pohl T."/>
            <person name="Merkel B.J."/>
            <person name="Hornburger P."/>
            <person name="Mueller R.-W."/>
            <person name="Bruemmer F."/>
            <person name="Labrenz M."/>
            <person name="Spormann A.M."/>
            <person name="Op den Camp H."/>
            <person name="Overmann J."/>
            <person name="Amann R."/>
            <person name="Jetten M.S.M."/>
            <person name="Mascher T."/>
            <person name="Medema M.H."/>
            <person name="Devos D.P."/>
            <person name="Kaster A.-K."/>
            <person name="Ovreas L."/>
            <person name="Rohde M."/>
            <person name="Galperin M.Y."/>
            <person name="Jogler C."/>
        </authorList>
    </citation>
    <scope>NUCLEOTIDE SEQUENCE [LARGE SCALE GENOMIC DNA]</scope>
    <source>
        <strain evidence="5 6">Pla85_3_4</strain>
    </source>
</reference>
<comment type="similarity">
    <text evidence="1">Belongs to the sulfatase family.</text>
</comment>
<keyword evidence="3" id="KW-0732">Signal</keyword>
<name>A0A518DPQ6_9BACT</name>
<feature type="domain" description="Sulfatase N-terminal" evidence="4">
    <location>
        <begin position="27"/>
        <end position="345"/>
    </location>
</feature>
<dbReference type="EC" id="3.1.6.1" evidence="5"/>
<dbReference type="PANTHER" id="PTHR42693">
    <property type="entry name" value="ARYLSULFATASE FAMILY MEMBER"/>
    <property type="match status" value="1"/>
</dbReference>
<accession>A0A518DPQ6</accession>
<protein>
    <submittedName>
        <fullName evidence="5">Arylsulfatase</fullName>
        <ecNumber evidence="5">3.1.6.1</ecNumber>
    </submittedName>
</protein>
<feature type="signal peptide" evidence="3">
    <location>
        <begin position="1"/>
        <end position="23"/>
    </location>
</feature>
<dbReference type="EMBL" id="CP036433">
    <property type="protein sequence ID" value="QDU93827.1"/>
    <property type="molecule type" value="Genomic_DNA"/>
</dbReference>
<dbReference type="AlphaFoldDB" id="A0A518DPQ6"/>
<dbReference type="Gene3D" id="3.30.1120.10">
    <property type="match status" value="1"/>
</dbReference>
<evidence type="ECO:0000313" key="6">
    <source>
        <dbReference type="Proteomes" id="UP000317648"/>
    </source>
</evidence>
<feature type="chain" id="PRO_5021859264" evidence="3">
    <location>
        <begin position="24"/>
        <end position="587"/>
    </location>
</feature>
<dbReference type="PANTHER" id="PTHR42693:SF53">
    <property type="entry name" value="ENDO-4-O-SULFATASE"/>
    <property type="match status" value="1"/>
</dbReference>
<evidence type="ECO:0000256" key="1">
    <source>
        <dbReference type="ARBA" id="ARBA00008779"/>
    </source>
</evidence>
<evidence type="ECO:0000313" key="5">
    <source>
        <dbReference type="EMBL" id="QDU93827.1"/>
    </source>
</evidence>
<evidence type="ECO:0000259" key="4">
    <source>
        <dbReference type="Pfam" id="PF00884"/>
    </source>
</evidence>
<gene>
    <name evidence="5" type="primary">atsA_18</name>
    <name evidence="5" type="ORF">Pla8534_16100</name>
</gene>
<dbReference type="GO" id="GO:0004065">
    <property type="term" value="F:arylsulfatase activity"/>
    <property type="evidence" value="ECO:0007669"/>
    <property type="project" value="UniProtKB-EC"/>
</dbReference>
<dbReference type="Pfam" id="PF00884">
    <property type="entry name" value="Sulfatase"/>
    <property type="match status" value="1"/>
</dbReference>
<evidence type="ECO:0000256" key="3">
    <source>
        <dbReference type="SAM" id="SignalP"/>
    </source>
</evidence>
<dbReference type="RefSeq" id="WP_145051177.1">
    <property type="nucleotide sequence ID" value="NZ_CP036433.1"/>
</dbReference>
<dbReference type="InterPro" id="IPR000917">
    <property type="entry name" value="Sulfatase_N"/>
</dbReference>